<feature type="region of interest" description="Disordered" evidence="2">
    <location>
        <begin position="127"/>
        <end position="163"/>
    </location>
</feature>
<dbReference type="InterPro" id="IPR043808">
    <property type="entry name" value="DUF5790"/>
</dbReference>
<comment type="caution">
    <text evidence="3">The sequence shown here is derived from an EMBL/GenBank/DDBJ whole genome shotgun (WGS) entry which is preliminary data.</text>
</comment>
<dbReference type="RefSeq" id="WP_227773847.1">
    <property type="nucleotide sequence ID" value="NZ_BAABKX010000015.1"/>
</dbReference>
<organism evidence="3 4">
    <name type="scientific">Haladaptatus pallidirubidus</name>
    <dbReference type="NCBI Taxonomy" id="1008152"/>
    <lineage>
        <taxon>Archaea</taxon>
        <taxon>Methanobacteriati</taxon>
        <taxon>Methanobacteriota</taxon>
        <taxon>Stenosarchaea group</taxon>
        <taxon>Halobacteria</taxon>
        <taxon>Halobacteriales</taxon>
        <taxon>Haladaptataceae</taxon>
        <taxon>Haladaptatus</taxon>
    </lineage>
</organism>
<dbReference type="EMBL" id="BAABKX010000015">
    <property type="protein sequence ID" value="GAA5057966.1"/>
    <property type="molecule type" value="Genomic_DNA"/>
</dbReference>
<evidence type="ECO:0000256" key="2">
    <source>
        <dbReference type="SAM" id="MobiDB-lite"/>
    </source>
</evidence>
<dbReference type="GeneID" id="68614080"/>
<accession>A0AAV3UM85</accession>
<evidence type="ECO:0000313" key="3">
    <source>
        <dbReference type="EMBL" id="GAA5057966.1"/>
    </source>
</evidence>
<dbReference type="Proteomes" id="UP001501729">
    <property type="component" value="Unassembled WGS sequence"/>
</dbReference>
<keyword evidence="4" id="KW-1185">Reference proteome</keyword>
<feature type="coiled-coil region" evidence="1">
    <location>
        <begin position="79"/>
        <end position="109"/>
    </location>
</feature>
<dbReference type="AlphaFoldDB" id="A0AAV3UM85"/>
<feature type="compositionally biased region" description="Acidic residues" evidence="2">
    <location>
        <begin position="132"/>
        <end position="163"/>
    </location>
</feature>
<protein>
    <submittedName>
        <fullName evidence="3">DUF5790 family protein</fullName>
    </submittedName>
</protein>
<gene>
    <name evidence="3" type="ORF">GCM10025751_40450</name>
</gene>
<feature type="compositionally biased region" description="Acidic residues" evidence="2">
    <location>
        <begin position="1"/>
        <end position="11"/>
    </location>
</feature>
<name>A0AAV3UM85_9EURY</name>
<evidence type="ECO:0000256" key="1">
    <source>
        <dbReference type="SAM" id="Coils"/>
    </source>
</evidence>
<reference evidence="3 4" key="1">
    <citation type="journal article" date="2019" name="Int. J. Syst. Evol. Microbiol.">
        <title>The Global Catalogue of Microorganisms (GCM) 10K type strain sequencing project: providing services to taxonomists for standard genome sequencing and annotation.</title>
        <authorList>
            <consortium name="The Broad Institute Genomics Platform"/>
            <consortium name="The Broad Institute Genome Sequencing Center for Infectious Disease"/>
            <person name="Wu L."/>
            <person name="Ma J."/>
        </authorList>
    </citation>
    <scope>NUCLEOTIDE SEQUENCE [LARGE SCALE GENOMIC DNA]</scope>
    <source>
        <strain evidence="3 4">JCM 17504</strain>
    </source>
</reference>
<keyword evidence="1" id="KW-0175">Coiled coil</keyword>
<evidence type="ECO:0000313" key="4">
    <source>
        <dbReference type="Proteomes" id="UP001501729"/>
    </source>
</evidence>
<dbReference type="Pfam" id="PF19103">
    <property type="entry name" value="DUF5790"/>
    <property type="match status" value="1"/>
</dbReference>
<sequence length="163" mass="17863">MSQSSFDEELFGEAANEMREDVEEHLAAAREELPPVEAVWETEAENTLGALNALRSALDVGDAEDHLHDAKKWYAMGERADAFEDADDLEAEIETLDSAIGDIEDAREQVGELASTIPSLKGVLEDLHAVDDGDESEEEAPEAESEAEAEEVEAEEEEEEAEE</sequence>
<feature type="region of interest" description="Disordered" evidence="2">
    <location>
        <begin position="1"/>
        <end position="23"/>
    </location>
</feature>
<proteinExistence type="predicted"/>